<gene>
    <name evidence="1" type="ORF">GWK48_00760</name>
</gene>
<sequence>MIEFLVVRSFKPLRRETVWEVIREVNSMPQYWKGIRELNVRQVSDRTYEGAVRFAFPSSSDVRIDLGEFSLTMNFLKGILKGMNRIEVSSTEVTSHWKVEMPLYMKPFEKRNEEHFRSGTEHALDRILEEAKRRSQG</sequence>
<dbReference type="EMBL" id="CP049074">
    <property type="protein sequence ID" value="QKQ99120.1"/>
    <property type="molecule type" value="Genomic_DNA"/>
</dbReference>
<dbReference type="Proteomes" id="UP000509301">
    <property type="component" value="Chromosome"/>
</dbReference>
<evidence type="ECO:0000313" key="2">
    <source>
        <dbReference type="Proteomes" id="UP000509301"/>
    </source>
</evidence>
<dbReference type="KEGG" id="mten:GWK48_00760"/>
<dbReference type="GeneID" id="55640432"/>
<accession>A0A6N0NVF7</accession>
<dbReference type="AlphaFoldDB" id="A0A6N0NVF7"/>
<name>A0A6N0NVF7_9CREN</name>
<evidence type="ECO:0000313" key="1">
    <source>
        <dbReference type="EMBL" id="QKQ99120.1"/>
    </source>
</evidence>
<reference evidence="1 2" key="1">
    <citation type="submission" date="2020-02" db="EMBL/GenBank/DDBJ databases">
        <title>Comparative genome analysis reveals the metabolism and evolution of the thermophilic archaeal genus Metallosphaera.</title>
        <authorList>
            <person name="Jiang C."/>
        </authorList>
    </citation>
    <scope>NUCLEOTIDE SEQUENCE [LARGE SCALE GENOMIC DNA]</scope>
    <source>
        <strain evidence="1 2">Ric-A</strain>
    </source>
</reference>
<dbReference type="RefSeq" id="WP_174628707.1">
    <property type="nucleotide sequence ID" value="NZ_CP049074.1"/>
</dbReference>
<keyword evidence="2" id="KW-1185">Reference proteome</keyword>
<dbReference type="SUPFAM" id="SSF55961">
    <property type="entry name" value="Bet v1-like"/>
    <property type="match status" value="1"/>
</dbReference>
<proteinExistence type="predicted"/>
<dbReference type="OrthoDB" id="7914at2157"/>
<organism evidence="1 2">
    <name type="scientific">Metallosphaera tengchongensis</name>
    <dbReference type="NCBI Taxonomy" id="1532350"/>
    <lineage>
        <taxon>Archaea</taxon>
        <taxon>Thermoproteota</taxon>
        <taxon>Thermoprotei</taxon>
        <taxon>Sulfolobales</taxon>
        <taxon>Sulfolobaceae</taxon>
        <taxon>Metallosphaera</taxon>
    </lineage>
</organism>
<protein>
    <submittedName>
        <fullName evidence="1">SRPBCC family protein</fullName>
    </submittedName>
</protein>